<keyword evidence="7 10" id="KW-0812">Transmembrane</keyword>
<feature type="domain" description="Type II secretion system protein GspI C-terminal" evidence="11">
    <location>
        <begin position="133"/>
        <end position="201"/>
    </location>
</feature>
<dbReference type="InterPro" id="IPR012902">
    <property type="entry name" value="N_methyl_site"/>
</dbReference>
<evidence type="ECO:0000256" key="10">
    <source>
        <dbReference type="RuleBase" id="RU368030"/>
    </source>
</evidence>
<dbReference type="InterPro" id="IPR045584">
    <property type="entry name" value="Pilin-like"/>
</dbReference>
<dbReference type="NCBIfam" id="TIGR02532">
    <property type="entry name" value="IV_pilin_GFxxxE"/>
    <property type="match status" value="1"/>
</dbReference>
<dbReference type="Pfam" id="PF02501">
    <property type="entry name" value="T2SSI"/>
    <property type="match status" value="1"/>
</dbReference>
<evidence type="ECO:0000313" key="13">
    <source>
        <dbReference type="Proteomes" id="UP000254817"/>
    </source>
</evidence>
<organism evidence="12 13">
    <name type="scientific">Escherichia coli</name>
    <dbReference type="NCBI Taxonomy" id="562"/>
    <lineage>
        <taxon>Bacteria</taxon>
        <taxon>Pseudomonadati</taxon>
        <taxon>Pseudomonadota</taxon>
        <taxon>Gammaproteobacteria</taxon>
        <taxon>Enterobacterales</taxon>
        <taxon>Enterobacteriaceae</taxon>
        <taxon>Escherichia</taxon>
    </lineage>
</organism>
<proteinExistence type="inferred from homology"/>
<reference evidence="12 13" key="1">
    <citation type="submission" date="2018-06" db="EMBL/GenBank/DDBJ databases">
        <authorList>
            <consortium name="Pathogen Informatics"/>
            <person name="Doyle S."/>
        </authorList>
    </citation>
    <scope>NUCLEOTIDE SEQUENCE [LARGE SCALE GENOMIC DNA]</scope>
    <source>
        <strain evidence="12 13">NCTC11112</strain>
    </source>
</reference>
<keyword evidence="5 10" id="KW-0488">Methylation</keyword>
<keyword evidence="9 10" id="KW-0472">Membrane</keyword>
<dbReference type="InterPro" id="IPR010052">
    <property type="entry name" value="T2SS_protein-GspI"/>
</dbReference>
<dbReference type="PANTHER" id="PTHR38779:SF2">
    <property type="entry name" value="TYPE II SECRETION SYSTEM PROTEIN I-RELATED"/>
    <property type="match status" value="1"/>
</dbReference>
<keyword evidence="6 10" id="KW-0997">Cell inner membrane</keyword>
<evidence type="ECO:0000256" key="3">
    <source>
        <dbReference type="ARBA" id="ARBA00008358"/>
    </source>
</evidence>
<comment type="subcellular location">
    <subcellularLocation>
        <location evidence="2 10">Cell inner membrane</location>
        <topology evidence="2 10">Single-pass membrane protein</topology>
    </subcellularLocation>
</comment>
<dbReference type="GO" id="GO:0005886">
    <property type="term" value="C:plasma membrane"/>
    <property type="evidence" value="ECO:0007669"/>
    <property type="project" value="UniProtKB-SubCell"/>
</dbReference>
<dbReference type="PANTHER" id="PTHR38779">
    <property type="entry name" value="TYPE II SECRETION SYSTEM PROTEIN I-RELATED"/>
    <property type="match status" value="1"/>
</dbReference>
<dbReference type="Proteomes" id="UP000254817">
    <property type="component" value="Unassembled WGS sequence"/>
</dbReference>
<evidence type="ECO:0000256" key="5">
    <source>
        <dbReference type="ARBA" id="ARBA00022481"/>
    </source>
</evidence>
<gene>
    <name evidence="12" type="primary">gspH_2</name>
    <name evidence="12" type="ORF">NCTC11112_01067</name>
</gene>
<protein>
    <recommendedName>
        <fullName evidence="10">Type II secretion system protein I</fullName>
        <shortName evidence="10">T2SS minor pseudopilin I</shortName>
    </recommendedName>
</protein>
<comment type="similarity">
    <text evidence="3 10">Belongs to the GSP I family.</text>
</comment>
<dbReference type="GO" id="GO:0015627">
    <property type="term" value="C:type II protein secretion system complex"/>
    <property type="evidence" value="ECO:0007669"/>
    <property type="project" value="UniProtKB-UniRule"/>
</dbReference>
<keyword evidence="8 10" id="KW-1133">Transmembrane helix</keyword>
<evidence type="ECO:0000313" key="12">
    <source>
        <dbReference type="EMBL" id="STG50643.1"/>
    </source>
</evidence>
<evidence type="ECO:0000256" key="4">
    <source>
        <dbReference type="ARBA" id="ARBA00022475"/>
    </source>
</evidence>
<evidence type="ECO:0000256" key="7">
    <source>
        <dbReference type="ARBA" id="ARBA00022692"/>
    </source>
</evidence>
<dbReference type="NCBIfam" id="TIGR01707">
    <property type="entry name" value="gspI"/>
    <property type="match status" value="1"/>
</dbReference>
<dbReference type="Pfam" id="PF07963">
    <property type="entry name" value="N_methyl"/>
    <property type="match status" value="1"/>
</dbReference>
<dbReference type="AlphaFoldDB" id="A0A376MJR8"/>
<evidence type="ECO:0000259" key="11">
    <source>
        <dbReference type="Pfam" id="PF02501"/>
    </source>
</evidence>
<dbReference type="InterPro" id="IPR003413">
    <property type="entry name" value="T2SS_GspI_C"/>
</dbReference>
<evidence type="ECO:0000256" key="8">
    <source>
        <dbReference type="ARBA" id="ARBA00022989"/>
    </source>
</evidence>
<name>A0A376MJR8_ECOLX</name>
<feature type="transmembrane region" description="Helical" evidence="10">
    <location>
        <begin position="100"/>
        <end position="120"/>
    </location>
</feature>
<sequence length="209" mass="23250">MVPGKTPSAWRWVPLQEDAADESKNDWDEELSIHLQPFKPDDSNQPQVVILADGQITPFSLLMANAGTGEPLLTLVSFRLMAPGSNARQRYPPMNKQSGMTLLEVLLAMSIFTAVALTLMSSMQGQRNAIERMRNETLAFWIADNQLQSQDSFGEENTSSSGKELINGEEWNWRSDIHSSKDGTLLERTITVTLPSGQTTLAYALSKHR</sequence>
<accession>A0A376MJR8</accession>
<evidence type="ECO:0000256" key="9">
    <source>
        <dbReference type="ARBA" id="ARBA00023136"/>
    </source>
</evidence>
<comment type="PTM">
    <text evidence="10">Cleaved by prepilin peptidase.</text>
</comment>
<comment type="subunit">
    <text evidence="10">Type II secretion is composed of four main components: the outer membrane complex, the inner membrane complex, the cytoplasmic secretion ATPase and the periplasm-spanning pseudopilus.</text>
</comment>
<evidence type="ECO:0000256" key="1">
    <source>
        <dbReference type="ARBA" id="ARBA00003161"/>
    </source>
</evidence>
<keyword evidence="4" id="KW-1003">Cell membrane</keyword>
<dbReference type="GO" id="GO:0015628">
    <property type="term" value="P:protein secretion by the type II secretion system"/>
    <property type="evidence" value="ECO:0007669"/>
    <property type="project" value="UniProtKB-UniRule"/>
</dbReference>
<evidence type="ECO:0000256" key="6">
    <source>
        <dbReference type="ARBA" id="ARBA00022519"/>
    </source>
</evidence>
<dbReference type="PROSITE" id="PS00409">
    <property type="entry name" value="PROKAR_NTER_METHYL"/>
    <property type="match status" value="1"/>
</dbReference>
<dbReference type="Gene3D" id="3.30.1300.30">
    <property type="entry name" value="GSPII I/J protein-like"/>
    <property type="match status" value="1"/>
</dbReference>
<comment type="function">
    <text evidence="1">Component of the type II secretion system required for the energy-dependent secretion of extracellular factors such as proteases and toxins from the periplasm. Part of the pseudopilus tip complex that is critical for the recognition and binding of secretion substrates.</text>
</comment>
<evidence type="ECO:0000256" key="2">
    <source>
        <dbReference type="ARBA" id="ARBA00004377"/>
    </source>
</evidence>
<dbReference type="EMBL" id="UGAW01000001">
    <property type="protein sequence ID" value="STG50643.1"/>
    <property type="molecule type" value="Genomic_DNA"/>
</dbReference>
<dbReference type="Gene3D" id="3.55.40.10">
    <property type="entry name" value="minor pseudopilin epsh domain"/>
    <property type="match status" value="1"/>
</dbReference>
<dbReference type="SUPFAM" id="SSF54523">
    <property type="entry name" value="Pili subunits"/>
    <property type="match status" value="1"/>
</dbReference>